<name>A0A0B8QXS4_9VIBR</name>
<dbReference type="EMBL" id="BBSC01000019">
    <property type="protein sequence ID" value="GAM78829.1"/>
    <property type="molecule type" value="Genomic_DNA"/>
</dbReference>
<comment type="caution">
    <text evidence="1">The sequence shown here is derived from an EMBL/GenBank/DDBJ whole genome shotgun (WGS) entry which is preliminary data.</text>
</comment>
<evidence type="ECO:0000313" key="2">
    <source>
        <dbReference type="Proteomes" id="UP000031666"/>
    </source>
</evidence>
<protein>
    <submittedName>
        <fullName evidence="1">Uncharacterized protein</fullName>
    </submittedName>
</protein>
<organism evidence="1 2">
    <name type="scientific">Vibrio ishigakensis</name>
    <dbReference type="NCBI Taxonomy" id="1481914"/>
    <lineage>
        <taxon>Bacteria</taxon>
        <taxon>Pseudomonadati</taxon>
        <taxon>Pseudomonadota</taxon>
        <taxon>Gammaproteobacteria</taxon>
        <taxon>Vibrionales</taxon>
        <taxon>Vibrionaceae</taxon>
        <taxon>Vibrio</taxon>
    </lineage>
</organism>
<dbReference type="AlphaFoldDB" id="A0A0B8QXS4"/>
<proteinExistence type="predicted"/>
<sequence length="289" mass="32721">MLDDAHVKSAAENISSLVLSGQSDKAQFQLQRIKFPQQEAVRFLTLKHIAALEPVYTSDLAVFLDQQKKVAPTLTYVEKGEGFQFSAPAYSYQIIAQRMLDEWHLNEKVMHFYVGVETEELELRSWLSGDAAVVAQRERLLIESVHSLSSDGLQFLTNQITAPKITSWLPSTNVMVALASVSKDQELYALLWKMKADGNINSELDRLGHQDSEFAHQQLMVASDNPSLSQRSLHLLSRYATTSPQVEEFLVGKMRNQQQAKLISDSLRFYGHNNWLQQLMQDNPSITLP</sequence>
<dbReference type="STRING" id="1481914.JCM19241_97"/>
<accession>A0A0B8QXS4</accession>
<evidence type="ECO:0000313" key="1">
    <source>
        <dbReference type="EMBL" id="GAM78829.1"/>
    </source>
</evidence>
<reference evidence="1 2" key="2">
    <citation type="submission" date="2015-01" db="EMBL/GenBank/DDBJ databases">
        <authorList>
            <consortium name="NBRP consortium"/>
            <person name="Sawabe T."/>
            <person name="Meirelles P."/>
            <person name="Feng G."/>
            <person name="Sayaka M."/>
            <person name="Hattori M."/>
            <person name="Ohkuma M."/>
        </authorList>
    </citation>
    <scope>NUCLEOTIDE SEQUENCE [LARGE SCALE GENOMIC DNA]</scope>
    <source>
        <strain evidence="2">JCM 19241</strain>
    </source>
</reference>
<gene>
    <name evidence="1" type="ORF">JCM19241_97</name>
</gene>
<dbReference type="Proteomes" id="UP000031666">
    <property type="component" value="Unassembled WGS sequence"/>
</dbReference>
<reference evidence="1 2" key="1">
    <citation type="submission" date="2015-01" db="EMBL/GenBank/DDBJ databases">
        <title>Vibrio sp. C94 JCM 19241 whole genome shotgun sequence.</title>
        <authorList>
            <person name="Sawabe T."/>
            <person name="Meirelles P."/>
            <person name="Feng G."/>
            <person name="Sayaka M."/>
            <person name="Hattori M."/>
            <person name="Ohkuma M."/>
        </authorList>
    </citation>
    <scope>NUCLEOTIDE SEQUENCE [LARGE SCALE GENOMIC DNA]</scope>
    <source>
        <strain evidence="2">JCM 19241</strain>
    </source>
</reference>